<dbReference type="InterPro" id="IPR051074">
    <property type="entry name" value="Sorting_Nexin"/>
</dbReference>
<dbReference type="OrthoDB" id="5227681at2759"/>
<evidence type="ECO:0000256" key="3">
    <source>
        <dbReference type="ARBA" id="ARBA00004496"/>
    </source>
</evidence>
<dbReference type="Gene3D" id="3.30.1520.10">
    <property type="entry name" value="Phox-like domain"/>
    <property type="match status" value="1"/>
</dbReference>
<evidence type="ECO:0000256" key="5">
    <source>
        <dbReference type="ARBA" id="ARBA00020436"/>
    </source>
</evidence>
<dbReference type="EMBL" id="KV454215">
    <property type="protein sequence ID" value="ODQ56811.1"/>
    <property type="molecule type" value="Genomic_DNA"/>
</dbReference>
<dbReference type="GO" id="GO:0032456">
    <property type="term" value="P:endocytic recycling"/>
    <property type="evidence" value="ECO:0007669"/>
    <property type="project" value="TreeGrafter"/>
</dbReference>
<name>A0A1E3NUD7_WICAA</name>
<dbReference type="PROSITE" id="PS50195">
    <property type="entry name" value="PX"/>
    <property type="match status" value="1"/>
</dbReference>
<keyword evidence="10" id="KW-0446">Lipid-binding</keyword>
<dbReference type="PANTHER" id="PTHR45963:SF2">
    <property type="entry name" value="RE52028P"/>
    <property type="match status" value="1"/>
</dbReference>
<dbReference type="GO" id="GO:0030904">
    <property type="term" value="C:retromer complex"/>
    <property type="evidence" value="ECO:0007669"/>
    <property type="project" value="TreeGrafter"/>
</dbReference>
<dbReference type="GO" id="GO:0034499">
    <property type="term" value="P:late endosome to Golgi transport"/>
    <property type="evidence" value="ECO:0007669"/>
    <property type="project" value="TreeGrafter"/>
</dbReference>
<dbReference type="RefSeq" id="XP_019036018.1">
    <property type="nucleotide sequence ID" value="XM_019186630.1"/>
</dbReference>
<keyword evidence="11" id="KW-0472">Membrane</keyword>
<dbReference type="AlphaFoldDB" id="A0A1E3NUD7"/>
<proteinExistence type="inferred from homology"/>
<evidence type="ECO:0000256" key="11">
    <source>
        <dbReference type="ARBA" id="ARBA00023136"/>
    </source>
</evidence>
<evidence type="ECO:0000313" key="15">
    <source>
        <dbReference type="EMBL" id="ODQ56811.1"/>
    </source>
</evidence>
<keyword evidence="16" id="KW-1185">Reference proteome</keyword>
<dbReference type="InterPro" id="IPR036871">
    <property type="entry name" value="PX_dom_sf"/>
</dbReference>
<evidence type="ECO:0000256" key="9">
    <source>
        <dbReference type="ARBA" id="ARBA00023034"/>
    </source>
</evidence>
<dbReference type="SUPFAM" id="SSF64268">
    <property type="entry name" value="PX domain"/>
    <property type="match status" value="1"/>
</dbReference>
<evidence type="ECO:0000256" key="2">
    <source>
        <dbReference type="ARBA" id="ARBA00004255"/>
    </source>
</evidence>
<evidence type="ECO:0000313" key="16">
    <source>
        <dbReference type="Proteomes" id="UP000094112"/>
    </source>
</evidence>
<keyword evidence="7" id="KW-0963">Cytoplasm</keyword>
<keyword evidence="8" id="KW-0653">Protein transport</keyword>
<evidence type="ECO:0000256" key="1">
    <source>
        <dbReference type="ARBA" id="ARBA00004179"/>
    </source>
</evidence>
<dbReference type="InterPro" id="IPR001683">
    <property type="entry name" value="PX_dom"/>
</dbReference>
<protein>
    <recommendedName>
        <fullName evidence="5">Sorting nexin-3</fullName>
    </recommendedName>
</protein>
<dbReference type="GO" id="GO:0031901">
    <property type="term" value="C:early endosome membrane"/>
    <property type="evidence" value="ECO:0007669"/>
    <property type="project" value="TreeGrafter"/>
</dbReference>
<organism evidence="15 16">
    <name type="scientific">Wickerhamomyces anomalus (strain ATCC 58044 / CBS 1984 / NCYC 433 / NRRL Y-366-8)</name>
    <name type="common">Yeast</name>
    <name type="synonym">Hansenula anomala</name>
    <dbReference type="NCBI Taxonomy" id="683960"/>
    <lineage>
        <taxon>Eukaryota</taxon>
        <taxon>Fungi</taxon>
        <taxon>Dikarya</taxon>
        <taxon>Ascomycota</taxon>
        <taxon>Saccharomycotina</taxon>
        <taxon>Saccharomycetes</taxon>
        <taxon>Phaffomycetales</taxon>
        <taxon>Wickerhamomycetaceae</taxon>
        <taxon>Wickerhamomyces</taxon>
    </lineage>
</organism>
<dbReference type="GO" id="GO:0015031">
    <property type="term" value="P:protein transport"/>
    <property type="evidence" value="ECO:0007669"/>
    <property type="project" value="UniProtKB-KW"/>
</dbReference>
<accession>A0A1E3NUD7</accession>
<reference evidence="15 16" key="1">
    <citation type="journal article" date="2016" name="Proc. Natl. Acad. Sci. U.S.A.">
        <title>Comparative genomics of biotechnologically important yeasts.</title>
        <authorList>
            <person name="Riley R."/>
            <person name="Haridas S."/>
            <person name="Wolfe K.H."/>
            <person name="Lopes M.R."/>
            <person name="Hittinger C.T."/>
            <person name="Goeker M."/>
            <person name="Salamov A.A."/>
            <person name="Wisecaver J.H."/>
            <person name="Long T.M."/>
            <person name="Calvey C.H."/>
            <person name="Aerts A.L."/>
            <person name="Barry K.W."/>
            <person name="Choi C."/>
            <person name="Clum A."/>
            <person name="Coughlan A.Y."/>
            <person name="Deshpande S."/>
            <person name="Douglass A.P."/>
            <person name="Hanson S.J."/>
            <person name="Klenk H.-P."/>
            <person name="LaButti K.M."/>
            <person name="Lapidus A."/>
            <person name="Lindquist E.A."/>
            <person name="Lipzen A.M."/>
            <person name="Meier-Kolthoff J.P."/>
            <person name="Ohm R.A."/>
            <person name="Otillar R.P."/>
            <person name="Pangilinan J.L."/>
            <person name="Peng Y."/>
            <person name="Rokas A."/>
            <person name="Rosa C.A."/>
            <person name="Scheuner C."/>
            <person name="Sibirny A.A."/>
            <person name="Slot J.C."/>
            <person name="Stielow J.B."/>
            <person name="Sun H."/>
            <person name="Kurtzman C.P."/>
            <person name="Blackwell M."/>
            <person name="Grigoriev I.V."/>
            <person name="Jeffries T.W."/>
        </authorList>
    </citation>
    <scope>NUCLEOTIDE SEQUENCE [LARGE SCALE GENOMIC DNA]</scope>
    <source>
        <strain evidence="16">ATCC 58044 / CBS 1984 / NCYC 433 / NRRL Y-366-8</strain>
    </source>
</reference>
<dbReference type="STRING" id="683960.A0A1E3NUD7"/>
<dbReference type="CDD" id="cd07295">
    <property type="entry name" value="PX_Grd19"/>
    <property type="match status" value="1"/>
</dbReference>
<keyword evidence="6" id="KW-0813">Transport</keyword>
<feature type="domain" description="PX" evidence="14">
    <location>
        <begin position="78"/>
        <end position="195"/>
    </location>
</feature>
<dbReference type="SMART" id="SM00312">
    <property type="entry name" value="PX"/>
    <property type="match status" value="1"/>
</dbReference>
<comment type="function">
    <text evidence="12">Required for retention of late Golgi membrane proteins. Component of the retrieval machinery that functions by direct interaction with the cytosolic tails of certain TGN membrane proteins during the sorting/budding process at the prevacuolar compartment. Binds phosphatidylinositol 3-phosphate (PtdIns(P3)).</text>
</comment>
<comment type="similarity">
    <text evidence="4">Belongs to the sorting nexin family.</text>
</comment>
<dbReference type="GO" id="GO:0032266">
    <property type="term" value="F:phosphatidylinositol-3-phosphate binding"/>
    <property type="evidence" value="ECO:0007669"/>
    <property type="project" value="InterPro"/>
</dbReference>
<dbReference type="GeneID" id="30203876"/>
<evidence type="ECO:0000256" key="10">
    <source>
        <dbReference type="ARBA" id="ARBA00023121"/>
    </source>
</evidence>
<dbReference type="GO" id="GO:0000139">
    <property type="term" value="C:Golgi membrane"/>
    <property type="evidence" value="ECO:0007669"/>
    <property type="project" value="UniProtKB-SubCell"/>
</dbReference>
<feature type="region of interest" description="Disordered" evidence="13">
    <location>
        <begin position="1"/>
        <end position="63"/>
    </location>
</feature>
<evidence type="ECO:0000256" key="6">
    <source>
        <dbReference type="ARBA" id="ARBA00022448"/>
    </source>
</evidence>
<evidence type="ECO:0000256" key="8">
    <source>
        <dbReference type="ARBA" id="ARBA00022927"/>
    </source>
</evidence>
<feature type="compositionally biased region" description="Low complexity" evidence="13">
    <location>
        <begin position="24"/>
        <end position="43"/>
    </location>
</feature>
<dbReference type="PANTHER" id="PTHR45963">
    <property type="entry name" value="RE52028P"/>
    <property type="match status" value="1"/>
</dbReference>
<dbReference type="Pfam" id="PF00787">
    <property type="entry name" value="PX"/>
    <property type="match status" value="1"/>
</dbReference>
<dbReference type="Proteomes" id="UP000094112">
    <property type="component" value="Unassembled WGS sequence"/>
</dbReference>
<evidence type="ECO:0000259" key="14">
    <source>
        <dbReference type="PROSITE" id="PS50195"/>
    </source>
</evidence>
<dbReference type="InterPro" id="IPR042138">
    <property type="entry name" value="PX_Grd19_PX"/>
</dbReference>
<evidence type="ECO:0000256" key="7">
    <source>
        <dbReference type="ARBA" id="ARBA00022490"/>
    </source>
</evidence>
<gene>
    <name evidence="15" type="ORF">WICANDRAFT_98094</name>
</gene>
<sequence>MSRVFKSFDTEIAENLTPSEPTKQQQQQNQQQQQQQQQQANQNDENTNTKIKNNDQGHQKKSAIKKQTFDELYGEPENFLEIEVRNPRTHGYGRGMFTDYEIICRTNLPAFRLRQSSVRRRYSDFEVFKSLLENENSRVVIPSLPGKIFTNRFNDEIIEQRRIGLEKFLKIVAGHPLLQTGSKILSSFIQDEIWDKGRYY</sequence>
<evidence type="ECO:0000256" key="13">
    <source>
        <dbReference type="SAM" id="MobiDB-lite"/>
    </source>
</evidence>
<evidence type="ECO:0000256" key="12">
    <source>
        <dbReference type="ARBA" id="ARBA00025533"/>
    </source>
</evidence>
<evidence type="ECO:0000256" key="4">
    <source>
        <dbReference type="ARBA" id="ARBA00010883"/>
    </source>
</evidence>
<keyword evidence="9" id="KW-0333">Golgi apparatus</keyword>
<comment type="subcellular location">
    <subcellularLocation>
        <location evidence="3">Cytoplasm</location>
    </subcellularLocation>
    <subcellularLocation>
        <location evidence="2">Golgi apparatus membrane</location>
        <topology evidence="2">Peripheral membrane protein</topology>
        <orientation evidence="2">Cytoplasmic side</orientation>
    </subcellularLocation>
    <subcellularLocation>
        <location evidence="1">Prevacuolar compartment membrane</location>
        <topology evidence="1">Peripheral membrane protein</topology>
        <orientation evidence="1">Cytoplasmic side</orientation>
    </subcellularLocation>
</comment>